<accession>A0A507B8I7</accession>
<dbReference type="OrthoDB" id="5370830at2759"/>
<evidence type="ECO:0008006" key="4">
    <source>
        <dbReference type="Google" id="ProtNLM"/>
    </source>
</evidence>
<dbReference type="GeneID" id="41974042"/>
<reference evidence="2 3" key="1">
    <citation type="submission" date="2019-06" db="EMBL/GenBank/DDBJ databases">
        <title>Draft genome sequence of the filamentous fungus Phialemoniopsis curvata isolated from diesel fuel.</title>
        <authorList>
            <person name="Varaljay V.A."/>
            <person name="Lyon W.J."/>
            <person name="Crouch A.L."/>
            <person name="Drake C.E."/>
            <person name="Hollomon J.M."/>
            <person name="Nadeau L.J."/>
            <person name="Nunn H.S."/>
            <person name="Stevenson B.S."/>
            <person name="Bojanowski C.L."/>
            <person name="Crookes-Goodson W.J."/>
        </authorList>
    </citation>
    <scope>NUCLEOTIDE SEQUENCE [LARGE SCALE GENOMIC DNA]</scope>
    <source>
        <strain evidence="2 3">D216</strain>
    </source>
</reference>
<keyword evidence="3" id="KW-1185">Reference proteome</keyword>
<dbReference type="EMBL" id="SKBQ01000038">
    <property type="protein sequence ID" value="TPX12950.1"/>
    <property type="molecule type" value="Genomic_DNA"/>
</dbReference>
<name>A0A507B8I7_9PEZI</name>
<dbReference type="Proteomes" id="UP000319257">
    <property type="component" value="Unassembled WGS sequence"/>
</dbReference>
<dbReference type="InParanoid" id="A0A507B8I7"/>
<organism evidence="2 3">
    <name type="scientific">Thyridium curvatum</name>
    <dbReference type="NCBI Taxonomy" id="1093900"/>
    <lineage>
        <taxon>Eukaryota</taxon>
        <taxon>Fungi</taxon>
        <taxon>Dikarya</taxon>
        <taxon>Ascomycota</taxon>
        <taxon>Pezizomycotina</taxon>
        <taxon>Sordariomycetes</taxon>
        <taxon>Sordariomycetidae</taxon>
        <taxon>Thyridiales</taxon>
        <taxon>Thyridiaceae</taxon>
        <taxon>Thyridium</taxon>
    </lineage>
</organism>
<dbReference type="PANTHER" id="PTHR38850:SF2">
    <property type="entry name" value="CERATO-PLATANIN"/>
    <property type="match status" value="1"/>
</dbReference>
<dbReference type="PANTHER" id="PTHR38850">
    <property type="entry name" value="CERATO-PLATANIN"/>
    <property type="match status" value="1"/>
</dbReference>
<dbReference type="STRING" id="1093900.A0A507B8I7"/>
<sequence>MRPISTSSVIATALSLSLPSLLLLFPTLASAETVWATPHESYSSSVGVLGCKIDTDRVAYWPASVDCDNICVSLSYEGRTLYLLRIDQSGGAHDVSYDAWNTLVTGASATKDPTAGGAIAMETENVPVDKCKPLLNKAGGKFPLSASNSMNFLASCLTDKPDSFVAKNYQLYNIQDPICTWGIDEKCTLDWPERNQATCPKGLGTPSALTDAPVWNVQYPTGKHVLAGAPPEAPAAGTPGTAGASKNAAGRARRLSAEALGLSAAVVAYSLLYVL</sequence>
<comment type="caution">
    <text evidence="2">The sequence shown here is derived from an EMBL/GenBank/DDBJ whole genome shotgun (WGS) entry which is preliminary data.</text>
</comment>
<proteinExistence type="predicted"/>
<evidence type="ECO:0000256" key="1">
    <source>
        <dbReference type="SAM" id="SignalP"/>
    </source>
</evidence>
<evidence type="ECO:0000313" key="3">
    <source>
        <dbReference type="Proteomes" id="UP000319257"/>
    </source>
</evidence>
<gene>
    <name evidence="2" type="ORF">E0L32_006595</name>
</gene>
<feature type="chain" id="PRO_5021508919" description="Cerato-platanin" evidence="1">
    <location>
        <begin position="32"/>
        <end position="275"/>
    </location>
</feature>
<dbReference type="RefSeq" id="XP_030994661.1">
    <property type="nucleotide sequence ID" value="XM_031141245.1"/>
</dbReference>
<protein>
    <recommendedName>
        <fullName evidence="4">Cerato-platanin</fullName>
    </recommendedName>
</protein>
<dbReference type="AlphaFoldDB" id="A0A507B8I7"/>
<evidence type="ECO:0000313" key="2">
    <source>
        <dbReference type="EMBL" id="TPX12950.1"/>
    </source>
</evidence>
<keyword evidence="1" id="KW-0732">Signal</keyword>
<feature type="signal peptide" evidence="1">
    <location>
        <begin position="1"/>
        <end position="31"/>
    </location>
</feature>